<evidence type="ECO:0000313" key="2">
    <source>
        <dbReference type="EMBL" id="KAK9505228.1"/>
    </source>
</evidence>
<dbReference type="SUPFAM" id="SSF53474">
    <property type="entry name" value="alpha/beta-Hydrolases"/>
    <property type="match status" value="1"/>
</dbReference>
<name>A0AAW1D2H8_9HEMI</name>
<feature type="signal peptide" evidence="1">
    <location>
        <begin position="1"/>
        <end position="16"/>
    </location>
</feature>
<dbReference type="AlphaFoldDB" id="A0AAW1D2H8"/>
<sequence length="193" mass="22191">MLLLLLLYYVFGINNAQRYFDKDGRYIPPNNGEDVDLNTYVYNNRRYGQNYNPLRPYNVDLYNPNSYSPNYNRPLEFQPGLPRPEDPRFDQAGVQLPGVLGGWRSDIQGKQRADSPRQDTDRDVVVATAYGKVQGFLVNLYDHPFPETGFRPYSGQVERIQAKVCVFLGIPYALPPINEGRFKAINIHLNKVT</sequence>
<organism evidence="2 3">
    <name type="scientific">Rhynocoris fuscipes</name>
    <dbReference type="NCBI Taxonomy" id="488301"/>
    <lineage>
        <taxon>Eukaryota</taxon>
        <taxon>Metazoa</taxon>
        <taxon>Ecdysozoa</taxon>
        <taxon>Arthropoda</taxon>
        <taxon>Hexapoda</taxon>
        <taxon>Insecta</taxon>
        <taxon>Pterygota</taxon>
        <taxon>Neoptera</taxon>
        <taxon>Paraneoptera</taxon>
        <taxon>Hemiptera</taxon>
        <taxon>Heteroptera</taxon>
        <taxon>Panheteroptera</taxon>
        <taxon>Cimicomorpha</taxon>
        <taxon>Reduviidae</taxon>
        <taxon>Harpactorinae</taxon>
        <taxon>Harpactorini</taxon>
        <taxon>Rhynocoris</taxon>
    </lineage>
</organism>
<evidence type="ECO:0008006" key="4">
    <source>
        <dbReference type="Google" id="ProtNLM"/>
    </source>
</evidence>
<reference evidence="2 3" key="1">
    <citation type="submission" date="2022-12" db="EMBL/GenBank/DDBJ databases">
        <title>Chromosome-level genome assembly of true bugs.</title>
        <authorList>
            <person name="Ma L."/>
            <person name="Li H."/>
        </authorList>
    </citation>
    <scope>NUCLEOTIDE SEQUENCE [LARGE SCALE GENOMIC DNA]</scope>
    <source>
        <strain evidence="2">Lab_2022b</strain>
    </source>
</reference>
<keyword evidence="1" id="KW-0732">Signal</keyword>
<dbReference type="InterPro" id="IPR029058">
    <property type="entry name" value="AB_hydrolase_fold"/>
</dbReference>
<proteinExistence type="predicted"/>
<dbReference type="Gene3D" id="3.40.50.1820">
    <property type="entry name" value="alpha/beta hydrolase"/>
    <property type="match status" value="1"/>
</dbReference>
<protein>
    <recommendedName>
        <fullName evidence="4">Carboxylesterase type B domain-containing protein</fullName>
    </recommendedName>
</protein>
<feature type="chain" id="PRO_5043654235" description="Carboxylesterase type B domain-containing protein" evidence="1">
    <location>
        <begin position="17"/>
        <end position="193"/>
    </location>
</feature>
<evidence type="ECO:0000256" key="1">
    <source>
        <dbReference type="SAM" id="SignalP"/>
    </source>
</evidence>
<comment type="caution">
    <text evidence="2">The sequence shown here is derived from an EMBL/GenBank/DDBJ whole genome shotgun (WGS) entry which is preliminary data.</text>
</comment>
<gene>
    <name evidence="2" type="ORF">O3M35_009325</name>
</gene>
<dbReference type="EMBL" id="JAPXFL010000006">
    <property type="protein sequence ID" value="KAK9505228.1"/>
    <property type="molecule type" value="Genomic_DNA"/>
</dbReference>
<accession>A0AAW1D2H8</accession>
<keyword evidence="3" id="KW-1185">Reference proteome</keyword>
<evidence type="ECO:0000313" key="3">
    <source>
        <dbReference type="Proteomes" id="UP001461498"/>
    </source>
</evidence>
<dbReference type="Proteomes" id="UP001461498">
    <property type="component" value="Unassembled WGS sequence"/>
</dbReference>